<evidence type="ECO:0000256" key="1">
    <source>
        <dbReference type="SAM" id="Phobius"/>
    </source>
</evidence>
<keyword evidence="1" id="KW-1133">Transmembrane helix</keyword>
<reference evidence="2" key="2">
    <citation type="journal article" date="2015" name="Fish Shellfish Immunol.">
        <title>Early steps in the European eel (Anguilla anguilla)-Vibrio vulnificus interaction in the gills: Role of the RtxA13 toxin.</title>
        <authorList>
            <person name="Callol A."/>
            <person name="Pajuelo D."/>
            <person name="Ebbesson L."/>
            <person name="Teles M."/>
            <person name="MacKenzie S."/>
            <person name="Amaro C."/>
        </authorList>
    </citation>
    <scope>NUCLEOTIDE SEQUENCE</scope>
</reference>
<protein>
    <submittedName>
        <fullName evidence="2">Uncharacterized protein</fullName>
    </submittedName>
</protein>
<keyword evidence="1" id="KW-0472">Membrane</keyword>
<feature type="transmembrane region" description="Helical" evidence="1">
    <location>
        <begin position="12"/>
        <end position="31"/>
    </location>
</feature>
<proteinExistence type="predicted"/>
<dbReference type="EMBL" id="GBXM01082224">
    <property type="protein sequence ID" value="JAH26353.1"/>
    <property type="molecule type" value="Transcribed_RNA"/>
</dbReference>
<name>A0A0E9RDF5_ANGAN</name>
<dbReference type="AlphaFoldDB" id="A0A0E9RDF5"/>
<accession>A0A0E9RDF5</accession>
<keyword evidence="1" id="KW-0812">Transmembrane</keyword>
<reference evidence="2" key="1">
    <citation type="submission" date="2014-11" db="EMBL/GenBank/DDBJ databases">
        <authorList>
            <person name="Amaro Gonzalez C."/>
        </authorList>
    </citation>
    <scope>NUCLEOTIDE SEQUENCE</scope>
</reference>
<evidence type="ECO:0000313" key="2">
    <source>
        <dbReference type="EMBL" id="JAH26353.1"/>
    </source>
</evidence>
<sequence length="60" mass="6872">MRGSKQQKSTELNMACACVILVCKMTMWLFALKQNASMPVNLWTYHLCIATPQPYIHTLI</sequence>
<organism evidence="2">
    <name type="scientific">Anguilla anguilla</name>
    <name type="common">European freshwater eel</name>
    <name type="synonym">Muraena anguilla</name>
    <dbReference type="NCBI Taxonomy" id="7936"/>
    <lineage>
        <taxon>Eukaryota</taxon>
        <taxon>Metazoa</taxon>
        <taxon>Chordata</taxon>
        <taxon>Craniata</taxon>
        <taxon>Vertebrata</taxon>
        <taxon>Euteleostomi</taxon>
        <taxon>Actinopterygii</taxon>
        <taxon>Neopterygii</taxon>
        <taxon>Teleostei</taxon>
        <taxon>Anguilliformes</taxon>
        <taxon>Anguillidae</taxon>
        <taxon>Anguilla</taxon>
    </lineage>
</organism>